<proteinExistence type="predicted"/>
<evidence type="ECO:0000313" key="3">
    <source>
        <dbReference type="Proteomes" id="UP001432039"/>
    </source>
</evidence>
<dbReference type="RefSeq" id="WP_328962539.1">
    <property type="nucleotide sequence ID" value="NZ_CP108090.1"/>
</dbReference>
<accession>A0ABZ1TCI3</accession>
<evidence type="ECO:0000313" key="2">
    <source>
        <dbReference type="EMBL" id="WUQ13595.1"/>
    </source>
</evidence>
<organism evidence="2 3">
    <name type="scientific">Streptomyces virginiae</name>
    <name type="common">Streptomyces cinnamonensis</name>
    <dbReference type="NCBI Taxonomy" id="1961"/>
    <lineage>
        <taxon>Bacteria</taxon>
        <taxon>Bacillati</taxon>
        <taxon>Actinomycetota</taxon>
        <taxon>Actinomycetes</taxon>
        <taxon>Kitasatosporales</taxon>
        <taxon>Streptomycetaceae</taxon>
        <taxon>Streptomyces</taxon>
    </lineage>
</organism>
<evidence type="ECO:0008006" key="4">
    <source>
        <dbReference type="Google" id="ProtNLM"/>
    </source>
</evidence>
<keyword evidence="3" id="KW-1185">Reference proteome</keyword>
<protein>
    <recommendedName>
        <fullName evidence="4">ATP-binding protein</fullName>
    </recommendedName>
</protein>
<evidence type="ECO:0000256" key="1">
    <source>
        <dbReference type="SAM" id="MobiDB-lite"/>
    </source>
</evidence>
<sequence>MTEAPLTAREYRDLLSAALAEAMTADARHPTAHTLFTPDSHRSALYVDNVVVQGGRGAGKTFWYWSLLDEKLRGLAADEYRINRLRRLGVAPGYGLAPRHECYPGPMVLRGLLEAGEDPYDIWYTVLLASLDQPDLRGLTEWADKIAWVRANPGPAERTIEEADRRAYGENIVHLLLFDALEHLHSDRRHADRLVGGILRLALQMRFATRSLRLKVFVRPDMFEAARHHFADASKLSASSARLEWTQTDLYGLLFHYLGNEDGDGARRFRETTGGWQPEADGTRQTPPRLLSGNEEAQQRLFEEIADEFMGSNIRRGRTYAWLPNHLMDGRGKVSPRSFLQALSTAAETTRTQHSEHGRALHHEAIQKGVQEASTQRVQEVSEDTPWVEIAIRPLAGYQVPITAETVRRLWREADLSAALAREAARYAQADTPDLVRTGPRHPEDLPRLITELTELGVMTPPRTDGRLDLPDVYRLAFGLGRKGGVPRPK</sequence>
<reference evidence="2" key="1">
    <citation type="submission" date="2022-10" db="EMBL/GenBank/DDBJ databases">
        <title>The complete genomes of actinobacterial strains from the NBC collection.</title>
        <authorList>
            <person name="Joergensen T.S."/>
            <person name="Alvarez Arevalo M."/>
            <person name="Sterndorff E.B."/>
            <person name="Faurdal D."/>
            <person name="Vuksanovic O."/>
            <person name="Mourched A.-S."/>
            <person name="Charusanti P."/>
            <person name="Shaw S."/>
            <person name="Blin K."/>
            <person name="Weber T."/>
        </authorList>
    </citation>
    <scope>NUCLEOTIDE SEQUENCE</scope>
    <source>
        <strain evidence="2">NBC_00248</strain>
    </source>
</reference>
<feature type="region of interest" description="Disordered" evidence="1">
    <location>
        <begin position="270"/>
        <end position="290"/>
    </location>
</feature>
<name>A0ABZ1TCI3_STRVG</name>
<gene>
    <name evidence="2" type="ORF">OG517_20315</name>
</gene>
<dbReference type="EMBL" id="CP108090">
    <property type="protein sequence ID" value="WUQ13595.1"/>
    <property type="molecule type" value="Genomic_DNA"/>
</dbReference>
<dbReference type="Proteomes" id="UP001432039">
    <property type="component" value="Chromosome"/>
</dbReference>